<dbReference type="Proteomes" id="UP000790377">
    <property type="component" value="Unassembled WGS sequence"/>
</dbReference>
<comment type="caution">
    <text evidence="1">The sequence shown here is derived from an EMBL/GenBank/DDBJ whole genome shotgun (WGS) entry which is preliminary data.</text>
</comment>
<evidence type="ECO:0000313" key="1">
    <source>
        <dbReference type="EMBL" id="KAH7912416.1"/>
    </source>
</evidence>
<accession>A0ACB8AGH2</accession>
<keyword evidence="2" id="KW-1185">Reference proteome</keyword>
<reference evidence="1" key="1">
    <citation type="journal article" date="2021" name="New Phytol.">
        <title>Evolutionary innovations through gain and loss of genes in the ectomycorrhizal Boletales.</title>
        <authorList>
            <person name="Wu G."/>
            <person name="Miyauchi S."/>
            <person name="Morin E."/>
            <person name="Kuo A."/>
            <person name="Drula E."/>
            <person name="Varga T."/>
            <person name="Kohler A."/>
            <person name="Feng B."/>
            <person name="Cao Y."/>
            <person name="Lipzen A."/>
            <person name="Daum C."/>
            <person name="Hundley H."/>
            <person name="Pangilinan J."/>
            <person name="Johnson J."/>
            <person name="Barry K."/>
            <person name="LaButti K."/>
            <person name="Ng V."/>
            <person name="Ahrendt S."/>
            <person name="Min B."/>
            <person name="Choi I.G."/>
            <person name="Park H."/>
            <person name="Plett J.M."/>
            <person name="Magnuson J."/>
            <person name="Spatafora J.W."/>
            <person name="Nagy L.G."/>
            <person name="Henrissat B."/>
            <person name="Grigoriev I.V."/>
            <person name="Yang Z.L."/>
            <person name="Xu J."/>
            <person name="Martin F.M."/>
        </authorList>
    </citation>
    <scope>NUCLEOTIDE SEQUENCE</scope>
    <source>
        <strain evidence="1">ATCC 28755</strain>
    </source>
</reference>
<sequence>MDTTSITIASTKSCIDDSLSVQVACLTQLVNFLSQKLQTTHEEYIKFRSNLLPELSDTFQEKDKLRLAIKNLRQEMNDQFTAHAAEVSDLKLAVSREQTARAALEIEIQALKSTLSPNEGTSSRVQIHPEVARRLIERGVMPACATPKKGRGRSPRKLKKANRPLIQAPPPQESDLANDTLDRITFTAPVPETESELLTSIILPCVPAIEPIQTLAEATNFPASCLAGTSTSHAAPTNVLAIPRTALANKTNSVASTHTPAIAKKPRPSMLPALGSRIARKSALGKGKGRAENDIPASVPAIMLQGPQEIAPAVLVDMSFEGSRRRKGLSKKNKNIICVSPDFLHPI</sequence>
<organism evidence="1 2">
    <name type="scientific">Hygrophoropsis aurantiaca</name>
    <dbReference type="NCBI Taxonomy" id="72124"/>
    <lineage>
        <taxon>Eukaryota</taxon>
        <taxon>Fungi</taxon>
        <taxon>Dikarya</taxon>
        <taxon>Basidiomycota</taxon>
        <taxon>Agaricomycotina</taxon>
        <taxon>Agaricomycetes</taxon>
        <taxon>Agaricomycetidae</taxon>
        <taxon>Boletales</taxon>
        <taxon>Coniophorineae</taxon>
        <taxon>Hygrophoropsidaceae</taxon>
        <taxon>Hygrophoropsis</taxon>
    </lineage>
</organism>
<protein>
    <submittedName>
        <fullName evidence="1">Uncharacterized protein</fullName>
    </submittedName>
</protein>
<proteinExistence type="predicted"/>
<evidence type="ECO:0000313" key="2">
    <source>
        <dbReference type="Proteomes" id="UP000790377"/>
    </source>
</evidence>
<dbReference type="EMBL" id="MU267652">
    <property type="protein sequence ID" value="KAH7912416.1"/>
    <property type="molecule type" value="Genomic_DNA"/>
</dbReference>
<gene>
    <name evidence="1" type="ORF">BJ138DRAFT_794418</name>
</gene>
<name>A0ACB8AGH2_9AGAM</name>